<dbReference type="AlphaFoldDB" id="A0A084WU76"/>
<dbReference type="EnsemblMetazoa" id="ASIC022152-RA">
    <property type="protein sequence ID" value="ASIC022152-PA"/>
    <property type="gene ID" value="ASIC022152"/>
</dbReference>
<feature type="chain" id="PRO_5011842611" description="Secreted protein" evidence="1">
    <location>
        <begin position="16"/>
        <end position="147"/>
    </location>
</feature>
<protein>
    <recommendedName>
        <fullName evidence="5">Secreted protein</fullName>
    </recommendedName>
</protein>
<sequence length="147" mass="16650">MILLMMMLMMMVVVGVFPGRKTHVHTYPSLFTSSHKVPDYIPVCCIGVHAWNESQTWDIFASVLRSPPPPAFPALRNANIRRTGHGFKDTLGKTARQTYFIMHHHLRNDSLAPFLSAPSYRYPVRHILPTHGTVHGHKMILQSVALP</sequence>
<evidence type="ECO:0000313" key="4">
    <source>
        <dbReference type="Proteomes" id="UP000030765"/>
    </source>
</evidence>
<gene>
    <name evidence="2" type="ORF">ZHAS_00022152</name>
</gene>
<accession>A0A084WU76</accession>
<keyword evidence="4" id="KW-1185">Reference proteome</keyword>
<keyword evidence="1" id="KW-0732">Signal</keyword>
<feature type="signal peptide" evidence="1">
    <location>
        <begin position="1"/>
        <end position="15"/>
    </location>
</feature>
<evidence type="ECO:0000313" key="3">
    <source>
        <dbReference type="EnsemblMetazoa" id="ASIC022152-PA"/>
    </source>
</evidence>
<name>A0A084WU76_ANOSI</name>
<dbReference type="EMBL" id="ATLV01027003">
    <property type="status" value="NOT_ANNOTATED_CDS"/>
    <property type="molecule type" value="Genomic_DNA"/>
</dbReference>
<evidence type="ECO:0000313" key="2">
    <source>
        <dbReference type="EMBL" id="KFB53770.1"/>
    </source>
</evidence>
<evidence type="ECO:0008006" key="5">
    <source>
        <dbReference type="Google" id="ProtNLM"/>
    </source>
</evidence>
<organism evidence="2">
    <name type="scientific">Anopheles sinensis</name>
    <name type="common">Mosquito</name>
    <dbReference type="NCBI Taxonomy" id="74873"/>
    <lineage>
        <taxon>Eukaryota</taxon>
        <taxon>Metazoa</taxon>
        <taxon>Ecdysozoa</taxon>
        <taxon>Arthropoda</taxon>
        <taxon>Hexapoda</taxon>
        <taxon>Insecta</taxon>
        <taxon>Pterygota</taxon>
        <taxon>Neoptera</taxon>
        <taxon>Endopterygota</taxon>
        <taxon>Diptera</taxon>
        <taxon>Nematocera</taxon>
        <taxon>Culicoidea</taxon>
        <taxon>Culicidae</taxon>
        <taxon>Anophelinae</taxon>
        <taxon>Anopheles</taxon>
    </lineage>
</organism>
<evidence type="ECO:0000256" key="1">
    <source>
        <dbReference type="SAM" id="SignalP"/>
    </source>
</evidence>
<reference evidence="3" key="2">
    <citation type="submission" date="2020-05" db="UniProtKB">
        <authorList>
            <consortium name="EnsemblMetazoa"/>
        </authorList>
    </citation>
    <scope>IDENTIFICATION</scope>
</reference>
<dbReference type="EMBL" id="KE525421">
    <property type="protein sequence ID" value="KFB53770.1"/>
    <property type="molecule type" value="Genomic_DNA"/>
</dbReference>
<proteinExistence type="predicted"/>
<reference evidence="2 4" key="1">
    <citation type="journal article" date="2014" name="BMC Genomics">
        <title>Genome sequence of Anopheles sinensis provides insight into genetics basis of mosquito competence for malaria parasites.</title>
        <authorList>
            <person name="Zhou D."/>
            <person name="Zhang D."/>
            <person name="Ding G."/>
            <person name="Shi L."/>
            <person name="Hou Q."/>
            <person name="Ye Y."/>
            <person name="Xu Y."/>
            <person name="Zhou H."/>
            <person name="Xiong C."/>
            <person name="Li S."/>
            <person name="Yu J."/>
            <person name="Hong S."/>
            <person name="Yu X."/>
            <person name="Zou P."/>
            <person name="Chen C."/>
            <person name="Chang X."/>
            <person name="Wang W."/>
            <person name="Lv Y."/>
            <person name="Sun Y."/>
            <person name="Ma L."/>
            <person name="Shen B."/>
            <person name="Zhu C."/>
        </authorList>
    </citation>
    <scope>NUCLEOTIDE SEQUENCE [LARGE SCALE GENOMIC DNA]</scope>
</reference>
<dbReference type="Proteomes" id="UP000030765">
    <property type="component" value="Unassembled WGS sequence"/>
</dbReference>
<dbReference type="VEuPathDB" id="VectorBase:ASIC022152"/>